<sequence>MISSKQHKLISPQTRPLPPIPSEEEKDHHTDRLQLRSVVAAGSGGSLNARRRVPRMGTRCHARLCVTSTQSTPSQQQQQQHDSCDSGKQTNRNSCEISTEGSSCEEGDIHPSSAPDYMKIALNYASICTDSRQQDSDDGY</sequence>
<dbReference type="AlphaFoldDB" id="A0A5K3FUJ7"/>
<feature type="compositionally biased region" description="Polar residues" evidence="1">
    <location>
        <begin position="86"/>
        <end position="102"/>
    </location>
</feature>
<accession>A0A5K3FUJ7</accession>
<feature type="compositionally biased region" description="Low complexity" evidence="1">
    <location>
        <begin position="67"/>
        <end position="80"/>
    </location>
</feature>
<name>A0A5K3FUJ7_MESCO</name>
<proteinExistence type="predicted"/>
<feature type="region of interest" description="Disordered" evidence="1">
    <location>
        <begin position="1"/>
        <end position="54"/>
    </location>
</feature>
<reference evidence="2" key="1">
    <citation type="submission" date="2019-11" db="UniProtKB">
        <authorList>
            <consortium name="WormBaseParasite"/>
        </authorList>
    </citation>
    <scope>IDENTIFICATION</scope>
</reference>
<organism evidence="2">
    <name type="scientific">Mesocestoides corti</name>
    <name type="common">Flatworm</name>
    <dbReference type="NCBI Taxonomy" id="53468"/>
    <lineage>
        <taxon>Eukaryota</taxon>
        <taxon>Metazoa</taxon>
        <taxon>Spiralia</taxon>
        <taxon>Lophotrochozoa</taxon>
        <taxon>Platyhelminthes</taxon>
        <taxon>Cestoda</taxon>
        <taxon>Eucestoda</taxon>
        <taxon>Cyclophyllidea</taxon>
        <taxon>Mesocestoididae</taxon>
        <taxon>Mesocestoides</taxon>
    </lineage>
</organism>
<evidence type="ECO:0000256" key="1">
    <source>
        <dbReference type="SAM" id="MobiDB-lite"/>
    </source>
</evidence>
<feature type="compositionally biased region" description="Basic and acidic residues" evidence="1">
    <location>
        <begin position="23"/>
        <end position="34"/>
    </location>
</feature>
<evidence type="ECO:0000313" key="2">
    <source>
        <dbReference type="WBParaSite" id="MCU_011871-RA"/>
    </source>
</evidence>
<protein>
    <submittedName>
        <fullName evidence="2">Uncharacterized protein</fullName>
    </submittedName>
</protein>
<dbReference type="WBParaSite" id="MCU_011871-RA">
    <property type="protein sequence ID" value="MCU_011871-RA"/>
    <property type="gene ID" value="MCU_011871"/>
</dbReference>
<feature type="region of interest" description="Disordered" evidence="1">
    <location>
        <begin position="67"/>
        <end position="114"/>
    </location>
</feature>